<evidence type="ECO:0000313" key="6">
    <source>
        <dbReference type="EMBL" id="MCP8885666.1"/>
    </source>
</evidence>
<feature type="compositionally biased region" description="Basic and acidic residues" evidence="4">
    <location>
        <begin position="185"/>
        <end position="195"/>
    </location>
</feature>
<evidence type="ECO:0000256" key="4">
    <source>
        <dbReference type="SAM" id="MobiDB-lite"/>
    </source>
</evidence>
<dbReference type="GO" id="GO:0003700">
    <property type="term" value="F:DNA-binding transcription factor activity"/>
    <property type="evidence" value="ECO:0007669"/>
    <property type="project" value="InterPro"/>
</dbReference>
<dbReference type="InterPro" id="IPR011991">
    <property type="entry name" value="ArsR-like_HTH"/>
</dbReference>
<protein>
    <submittedName>
        <fullName evidence="6">Metalloregulator ArsR/SmtB family transcription factor</fullName>
    </submittedName>
</protein>
<dbReference type="EMBL" id="JAMWDU010000001">
    <property type="protein sequence ID" value="MCP8885666.1"/>
    <property type="molecule type" value="Genomic_DNA"/>
</dbReference>
<evidence type="ECO:0000259" key="5">
    <source>
        <dbReference type="PROSITE" id="PS50987"/>
    </source>
</evidence>
<proteinExistence type="predicted"/>
<keyword evidence="2" id="KW-0238">DNA-binding</keyword>
<dbReference type="Proteomes" id="UP001060275">
    <property type="component" value="Unassembled WGS sequence"/>
</dbReference>
<dbReference type="AlphaFoldDB" id="A0A9Q4FQ93"/>
<dbReference type="InterPro" id="IPR036390">
    <property type="entry name" value="WH_DNA-bd_sf"/>
</dbReference>
<dbReference type="SMART" id="SM00418">
    <property type="entry name" value="HTH_ARSR"/>
    <property type="match status" value="1"/>
</dbReference>
<reference evidence="6" key="1">
    <citation type="submission" date="2022-06" db="EMBL/GenBank/DDBJ databases">
        <title>Devosia sp. XJ19-45 genome assembly.</title>
        <authorList>
            <person name="Li B."/>
            <person name="Cai M."/>
            <person name="Nie G."/>
            <person name="Li W."/>
        </authorList>
    </citation>
    <scope>NUCLEOTIDE SEQUENCE</scope>
    <source>
        <strain evidence="6">XJ19-45</strain>
    </source>
</reference>
<dbReference type="Pfam" id="PF01022">
    <property type="entry name" value="HTH_5"/>
    <property type="match status" value="1"/>
</dbReference>
<evidence type="ECO:0000256" key="2">
    <source>
        <dbReference type="ARBA" id="ARBA00023125"/>
    </source>
</evidence>
<feature type="domain" description="HTH arsR-type" evidence="5">
    <location>
        <begin position="44"/>
        <end position="138"/>
    </location>
</feature>
<gene>
    <name evidence="6" type="ORF">NF348_00925</name>
</gene>
<feature type="region of interest" description="Disordered" evidence="4">
    <location>
        <begin position="185"/>
        <end position="207"/>
    </location>
</feature>
<dbReference type="InterPro" id="IPR051081">
    <property type="entry name" value="HTH_MetalResp_TranReg"/>
</dbReference>
<dbReference type="PRINTS" id="PR00778">
    <property type="entry name" value="HTHARSR"/>
</dbReference>
<dbReference type="Gene3D" id="1.10.10.10">
    <property type="entry name" value="Winged helix-like DNA-binding domain superfamily/Winged helix DNA-binding domain"/>
    <property type="match status" value="1"/>
</dbReference>
<accession>A0A9Q4FQ93</accession>
<keyword evidence="1" id="KW-0805">Transcription regulation</keyword>
<dbReference type="InterPro" id="IPR036388">
    <property type="entry name" value="WH-like_DNA-bd_sf"/>
</dbReference>
<name>A0A9Q4FQ93_9HYPH</name>
<dbReference type="SUPFAM" id="SSF46785">
    <property type="entry name" value="Winged helix' DNA-binding domain"/>
    <property type="match status" value="1"/>
</dbReference>
<dbReference type="InterPro" id="IPR001845">
    <property type="entry name" value="HTH_ArsR_DNA-bd_dom"/>
</dbReference>
<dbReference type="PROSITE" id="PS50987">
    <property type="entry name" value="HTH_ARSR_2"/>
    <property type="match status" value="1"/>
</dbReference>
<dbReference type="PANTHER" id="PTHR33154:SF33">
    <property type="entry name" value="TRANSCRIPTIONAL REPRESSOR SDPR"/>
    <property type="match status" value="1"/>
</dbReference>
<evidence type="ECO:0000313" key="7">
    <source>
        <dbReference type="Proteomes" id="UP001060275"/>
    </source>
</evidence>
<dbReference type="CDD" id="cd00090">
    <property type="entry name" value="HTH_ARSR"/>
    <property type="match status" value="1"/>
</dbReference>
<keyword evidence="7" id="KW-1185">Reference proteome</keyword>
<dbReference type="RefSeq" id="WP_254673118.1">
    <property type="nucleotide sequence ID" value="NZ_JAMWDU010000001.1"/>
</dbReference>
<evidence type="ECO:0000256" key="3">
    <source>
        <dbReference type="ARBA" id="ARBA00023163"/>
    </source>
</evidence>
<evidence type="ECO:0000256" key="1">
    <source>
        <dbReference type="ARBA" id="ARBA00023015"/>
    </source>
</evidence>
<dbReference type="GO" id="GO:0003677">
    <property type="term" value="F:DNA binding"/>
    <property type="evidence" value="ECO:0007669"/>
    <property type="project" value="UniProtKB-KW"/>
</dbReference>
<comment type="caution">
    <text evidence="6">The sequence shown here is derived from an EMBL/GenBank/DDBJ whole genome shotgun (WGS) entry which is preliminary data.</text>
</comment>
<organism evidence="6 7">
    <name type="scientific">Devosia ureilytica</name>
    <dbReference type="NCBI Taxonomy" id="2952754"/>
    <lineage>
        <taxon>Bacteria</taxon>
        <taxon>Pseudomonadati</taxon>
        <taxon>Pseudomonadota</taxon>
        <taxon>Alphaproteobacteria</taxon>
        <taxon>Hyphomicrobiales</taxon>
        <taxon>Devosiaceae</taxon>
        <taxon>Devosia</taxon>
    </lineage>
</organism>
<keyword evidence="3" id="KW-0804">Transcription</keyword>
<dbReference type="NCBIfam" id="NF033788">
    <property type="entry name" value="HTH_metalloreg"/>
    <property type="match status" value="1"/>
</dbReference>
<dbReference type="PANTHER" id="PTHR33154">
    <property type="entry name" value="TRANSCRIPTIONAL REGULATOR, ARSR FAMILY"/>
    <property type="match status" value="1"/>
</dbReference>
<sequence>MTNTFLRNDFYHHREVSPKISGEQALSPASCGLTGNAGVTLTAVMTRKPKPPIALYSALADATRCRIIEILLAGPIPVHKLSDAFAISRPAISRHLRVLKTAGLVAEVKKGRENLYALRAAKLSGAMAWIETVVSPQAPESAAQPVAETTSAPLPAAAPKTIRIRRNTATVPEVAEALATPPAEIKPEKPLRPAKVEPPVNQMGFDF</sequence>